<evidence type="ECO:0000256" key="2">
    <source>
        <dbReference type="ARBA" id="ARBA00047806"/>
    </source>
</evidence>
<comment type="similarity">
    <text evidence="4">Belongs to the MsrA Met sulfoxide reductase family.</text>
</comment>
<proteinExistence type="inferred from homology"/>
<dbReference type="EMBL" id="MHIN01000053">
    <property type="protein sequence ID" value="OGY53155.1"/>
    <property type="molecule type" value="Genomic_DNA"/>
</dbReference>
<dbReference type="SUPFAM" id="SSF55068">
    <property type="entry name" value="Peptide methionine sulfoxide reductase"/>
    <property type="match status" value="1"/>
</dbReference>
<protein>
    <recommendedName>
        <fullName evidence="4">Peptide methionine sulfoxide reductase MsrA</fullName>
        <shortName evidence="4">Protein-methionine-S-oxide reductase</shortName>
        <ecNumber evidence="4">1.8.4.11</ecNumber>
    </recommendedName>
    <alternativeName>
        <fullName evidence="4">Peptide-methionine (S)-S-oxide reductase</fullName>
        <shortName evidence="4">Peptide Met(O) reductase</shortName>
    </alternativeName>
</protein>
<evidence type="ECO:0000256" key="3">
    <source>
        <dbReference type="ARBA" id="ARBA00048782"/>
    </source>
</evidence>
<dbReference type="HAMAP" id="MF_01401">
    <property type="entry name" value="MsrA"/>
    <property type="match status" value="1"/>
</dbReference>
<comment type="function">
    <text evidence="4">Has an important function as a repair enzyme for proteins that have been inactivated by oxidation. Catalyzes the reversible oxidation-reduction of methionine sulfoxide in proteins to methionine.</text>
</comment>
<dbReference type="PANTHER" id="PTHR43774:SF1">
    <property type="entry name" value="PEPTIDE METHIONINE SULFOXIDE REDUCTASE MSRA 2"/>
    <property type="match status" value="1"/>
</dbReference>
<dbReference type="EC" id="1.8.4.11" evidence="4"/>
<feature type="domain" description="Peptide methionine sulphoxide reductase MsrA" evidence="5">
    <location>
        <begin position="5"/>
        <end position="156"/>
    </location>
</feature>
<evidence type="ECO:0000313" key="7">
    <source>
        <dbReference type="Proteomes" id="UP000178122"/>
    </source>
</evidence>
<evidence type="ECO:0000256" key="4">
    <source>
        <dbReference type="HAMAP-Rule" id="MF_01401"/>
    </source>
</evidence>
<dbReference type="GO" id="GO:0033744">
    <property type="term" value="F:L-methionine:thioredoxin-disulfide S-oxidoreductase activity"/>
    <property type="evidence" value="ECO:0007669"/>
    <property type="project" value="RHEA"/>
</dbReference>
<dbReference type="Proteomes" id="UP000178122">
    <property type="component" value="Unassembled WGS sequence"/>
</dbReference>
<dbReference type="PANTHER" id="PTHR43774">
    <property type="entry name" value="PEPTIDE METHIONINE SULFOXIDE REDUCTASE"/>
    <property type="match status" value="1"/>
</dbReference>
<evidence type="ECO:0000256" key="1">
    <source>
        <dbReference type="ARBA" id="ARBA00023002"/>
    </source>
</evidence>
<reference evidence="6 7" key="1">
    <citation type="journal article" date="2016" name="Nat. Commun.">
        <title>Thousands of microbial genomes shed light on interconnected biogeochemical processes in an aquifer system.</title>
        <authorList>
            <person name="Anantharaman K."/>
            <person name="Brown C.T."/>
            <person name="Hug L.A."/>
            <person name="Sharon I."/>
            <person name="Castelle C.J."/>
            <person name="Probst A.J."/>
            <person name="Thomas B.C."/>
            <person name="Singh A."/>
            <person name="Wilkins M.J."/>
            <person name="Karaoz U."/>
            <person name="Brodie E.L."/>
            <person name="Williams K.H."/>
            <person name="Hubbard S.S."/>
            <person name="Banfield J.F."/>
        </authorList>
    </citation>
    <scope>NUCLEOTIDE SEQUENCE [LARGE SCALE GENOMIC DNA]</scope>
</reference>
<gene>
    <name evidence="4" type="primary">msrA</name>
    <name evidence="6" type="ORF">A2912_04235</name>
</gene>
<feature type="active site" evidence="4">
    <location>
        <position position="12"/>
    </location>
</feature>
<name>A0A1G1YLC6_9BACT</name>
<comment type="catalytic activity">
    <reaction evidence="2 4">
        <text>L-methionyl-[protein] + [thioredoxin]-disulfide + H2O = L-methionyl-(S)-S-oxide-[protein] + [thioredoxin]-dithiol</text>
        <dbReference type="Rhea" id="RHEA:14217"/>
        <dbReference type="Rhea" id="RHEA-COMP:10698"/>
        <dbReference type="Rhea" id="RHEA-COMP:10700"/>
        <dbReference type="Rhea" id="RHEA-COMP:12313"/>
        <dbReference type="Rhea" id="RHEA-COMP:12315"/>
        <dbReference type="ChEBI" id="CHEBI:15377"/>
        <dbReference type="ChEBI" id="CHEBI:16044"/>
        <dbReference type="ChEBI" id="CHEBI:29950"/>
        <dbReference type="ChEBI" id="CHEBI:44120"/>
        <dbReference type="ChEBI" id="CHEBI:50058"/>
        <dbReference type="EC" id="1.8.4.11"/>
    </reaction>
</comment>
<dbReference type="AlphaFoldDB" id="A0A1G1YLC6"/>
<comment type="caution">
    <text evidence="6">The sequence shown here is derived from an EMBL/GenBank/DDBJ whole genome shotgun (WGS) entry which is preliminary data.</text>
</comment>
<dbReference type="Gene3D" id="3.30.1060.10">
    <property type="entry name" value="Peptide methionine sulphoxide reductase MsrA"/>
    <property type="match status" value="1"/>
</dbReference>
<organism evidence="6 7">
    <name type="scientific">Candidatus Buchananbacteria bacterium RIFCSPLOWO2_01_FULL_40_23b</name>
    <dbReference type="NCBI Taxonomy" id="1797544"/>
    <lineage>
        <taxon>Bacteria</taxon>
        <taxon>Candidatus Buchananiibacteriota</taxon>
    </lineage>
</organism>
<sequence>MKLTKAIFAAGCFWHVQFTFSEMKGVVKTMAGYCGGRVANPTYEQVCSGKTGHAEAVQVEFDADVVSYSELVEVFWEMHDPTQLNRQGPDVGSQYRSAIFYYTEEQKKMAVTSLAKLQKKLGASKKIVTEVVAAEGFYAAEEYHQDYFKKTGRKVCGI</sequence>
<evidence type="ECO:0000259" key="5">
    <source>
        <dbReference type="Pfam" id="PF01625"/>
    </source>
</evidence>
<keyword evidence="1 4" id="KW-0560">Oxidoreductase</keyword>
<comment type="catalytic activity">
    <reaction evidence="3 4">
        <text>[thioredoxin]-disulfide + L-methionine + H2O = L-methionine (S)-S-oxide + [thioredoxin]-dithiol</text>
        <dbReference type="Rhea" id="RHEA:19993"/>
        <dbReference type="Rhea" id="RHEA-COMP:10698"/>
        <dbReference type="Rhea" id="RHEA-COMP:10700"/>
        <dbReference type="ChEBI" id="CHEBI:15377"/>
        <dbReference type="ChEBI" id="CHEBI:29950"/>
        <dbReference type="ChEBI" id="CHEBI:50058"/>
        <dbReference type="ChEBI" id="CHEBI:57844"/>
        <dbReference type="ChEBI" id="CHEBI:58772"/>
        <dbReference type="EC" id="1.8.4.11"/>
    </reaction>
</comment>
<dbReference type="Pfam" id="PF01625">
    <property type="entry name" value="PMSR"/>
    <property type="match status" value="1"/>
</dbReference>
<dbReference type="NCBIfam" id="TIGR00401">
    <property type="entry name" value="msrA"/>
    <property type="match status" value="1"/>
</dbReference>
<evidence type="ECO:0000313" key="6">
    <source>
        <dbReference type="EMBL" id="OGY53155.1"/>
    </source>
</evidence>
<dbReference type="InterPro" id="IPR036509">
    <property type="entry name" value="Met_Sox_Rdtase_MsrA_sf"/>
</dbReference>
<accession>A0A1G1YLC6</accession>
<dbReference type="InterPro" id="IPR002569">
    <property type="entry name" value="Met_Sox_Rdtase_MsrA_dom"/>
</dbReference>
<dbReference type="GO" id="GO:0008113">
    <property type="term" value="F:peptide-methionine (S)-S-oxide reductase activity"/>
    <property type="evidence" value="ECO:0007669"/>
    <property type="project" value="UniProtKB-UniRule"/>
</dbReference>